<dbReference type="AlphaFoldDB" id="A0A9P6YJ76"/>
<protein>
    <submittedName>
        <fullName evidence="2">Uncharacterized protein</fullName>
    </submittedName>
</protein>
<organism evidence="2 3">
    <name type="scientific">Rhizopus oryzae</name>
    <name type="common">Mucormycosis agent</name>
    <name type="synonym">Rhizopus arrhizus var. delemar</name>
    <dbReference type="NCBI Taxonomy" id="64495"/>
    <lineage>
        <taxon>Eukaryota</taxon>
        <taxon>Fungi</taxon>
        <taxon>Fungi incertae sedis</taxon>
        <taxon>Mucoromycota</taxon>
        <taxon>Mucoromycotina</taxon>
        <taxon>Mucoromycetes</taxon>
        <taxon>Mucorales</taxon>
        <taxon>Mucorineae</taxon>
        <taxon>Rhizopodaceae</taxon>
        <taxon>Rhizopus</taxon>
    </lineage>
</organism>
<feature type="coiled-coil region" evidence="1">
    <location>
        <begin position="58"/>
        <end position="92"/>
    </location>
</feature>
<reference evidence="2" key="1">
    <citation type="journal article" date="2020" name="Microb. Genom.">
        <title>Genetic diversity of clinical and environmental Mucorales isolates obtained from an investigation of mucormycosis cases among solid organ transplant recipients.</title>
        <authorList>
            <person name="Nguyen M.H."/>
            <person name="Kaul D."/>
            <person name="Muto C."/>
            <person name="Cheng S.J."/>
            <person name="Richter R.A."/>
            <person name="Bruno V.M."/>
            <person name="Liu G."/>
            <person name="Beyhan S."/>
            <person name="Sundermann A.J."/>
            <person name="Mounaud S."/>
            <person name="Pasculle A.W."/>
            <person name="Nierman W.C."/>
            <person name="Driscoll E."/>
            <person name="Cumbie R."/>
            <person name="Clancy C.J."/>
            <person name="Dupont C.L."/>
        </authorList>
    </citation>
    <scope>NUCLEOTIDE SEQUENCE</scope>
    <source>
        <strain evidence="2">GL16</strain>
    </source>
</reference>
<proteinExistence type="predicted"/>
<dbReference type="EMBL" id="JAANIT010000295">
    <property type="protein sequence ID" value="KAG1549325.1"/>
    <property type="molecule type" value="Genomic_DNA"/>
</dbReference>
<evidence type="ECO:0000313" key="3">
    <source>
        <dbReference type="Proteomes" id="UP000717996"/>
    </source>
</evidence>
<accession>A0A9P6YJ76</accession>
<dbReference type="Proteomes" id="UP000717996">
    <property type="component" value="Unassembled WGS sequence"/>
</dbReference>
<name>A0A9P6YJ76_RHIOR</name>
<gene>
    <name evidence="2" type="ORF">G6F51_003124</name>
</gene>
<evidence type="ECO:0000313" key="2">
    <source>
        <dbReference type="EMBL" id="KAG1549325.1"/>
    </source>
</evidence>
<evidence type="ECO:0000256" key="1">
    <source>
        <dbReference type="SAM" id="Coils"/>
    </source>
</evidence>
<comment type="caution">
    <text evidence="2">The sequence shown here is derived from an EMBL/GenBank/DDBJ whole genome shotgun (WGS) entry which is preliminary data.</text>
</comment>
<keyword evidence="1" id="KW-0175">Coiled coil</keyword>
<sequence length="121" mass="13748">MVLPNQIHHTSCSAALANNRKFRHRQTWNKIDLSKKITTCTHQQLTAAETTYKLSDTIQGLIQEHQQARAGIDSLRSQTDKLQQQLLQQTQTTDLFPSFNQQPPCRNLEATTQMSNIESAS</sequence>